<dbReference type="AlphaFoldDB" id="A0A8S2TVE9"/>
<dbReference type="EMBL" id="CAJOBI010036079">
    <property type="protein sequence ID" value="CAF4300228.1"/>
    <property type="molecule type" value="Genomic_DNA"/>
</dbReference>
<evidence type="ECO:0000313" key="2">
    <source>
        <dbReference type="EMBL" id="CAF4319277.1"/>
    </source>
</evidence>
<proteinExistence type="predicted"/>
<feature type="non-terminal residue" evidence="1">
    <location>
        <position position="104"/>
    </location>
</feature>
<gene>
    <name evidence="2" type="ORF">GIL414_LOCUS26634</name>
    <name evidence="1" type="ORF">SMN809_LOCUS26068</name>
</gene>
<sequence>KQRILCNKPTQMIHDKSLTMIIPWTFESTQDNRIHQQQIEQGDKELQAKMTDLMVQSIIEVEHKKIYENEELLNKELRRISVYNQATNEGLTESMLDIINRRFN</sequence>
<protein>
    <submittedName>
        <fullName evidence="1">Uncharacterized protein</fullName>
    </submittedName>
</protein>
<dbReference type="EMBL" id="CAJOBJ010039650">
    <property type="protein sequence ID" value="CAF4319277.1"/>
    <property type="molecule type" value="Genomic_DNA"/>
</dbReference>
<organism evidence="1 3">
    <name type="scientific">Rotaria magnacalcarata</name>
    <dbReference type="NCBI Taxonomy" id="392030"/>
    <lineage>
        <taxon>Eukaryota</taxon>
        <taxon>Metazoa</taxon>
        <taxon>Spiralia</taxon>
        <taxon>Gnathifera</taxon>
        <taxon>Rotifera</taxon>
        <taxon>Eurotatoria</taxon>
        <taxon>Bdelloidea</taxon>
        <taxon>Philodinida</taxon>
        <taxon>Philodinidae</taxon>
        <taxon>Rotaria</taxon>
    </lineage>
</organism>
<name>A0A8S2TVE9_9BILA</name>
<accession>A0A8S2TVE9</accession>
<feature type="non-terminal residue" evidence="1">
    <location>
        <position position="1"/>
    </location>
</feature>
<reference evidence="1" key="1">
    <citation type="submission" date="2021-02" db="EMBL/GenBank/DDBJ databases">
        <authorList>
            <person name="Nowell W R."/>
        </authorList>
    </citation>
    <scope>NUCLEOTIDE SEQUENCE</scope>
</reference>
<comment type="caution">
    <text evidence="1">The sequence shown here is derived from an EMBL/GenBank/DDBJ whole genome shotgun (WGS) entry which is preliminary data.</text>
</comment>
<dbReference type="Proteomes" id="UP000681720">
    <property type="component" value="Unassembled WGS sequence"/>
</dbReference>
<evidence type="ECO:0000313" key="3">
    <source>
        <dbReference type="Proteomes" id="UP000676336"/>
    </source>
</evidence>
<dbReference type="Proteomes" id="UP000676336">
    <property type="component" value="Unassembled WGS sequence"/>
</dbReference>
<evidence type="ECO:0000313" key="1">
    <source>
        <dbReference type="EMBL" id="CAF4300228.1"/>
    </source>
</evidence>